<dbReference type="AlphaFoldDB" id="A0A5Q0Q9R1"/>
<name>A0A5Q0Q9R1_9SPHI</name>
<evidence type="ECO:0000313" key="2">
    <source>
        <dbReference type="Proteomes" id="UP000326921"/>
    </source>
</evidence>
<sequence length="577" mass="62334">MNLRRTMKNNWVIISIFCTLMLWMILSCSKNEVTPSFGDCEVTVSVNDITFESPSNSGSKSSLTDTQIKHIKLQDGSQLIAKLDRTDIQPSSLRASSALKATSVNKIDKGVKYRILIYDKNGNFKETKVYTVGSESSEGSFKLDGGVEYKFVAISYGNTTTPSAPSTTSKISTDVITSLGLTNTLNHALLYANVSFTPKSGANNLNLVLKNLLSEVILNVNTSSIGPIAGVTASLSGHYATINNIKMLDGTFTTSPSAQSRSFVFPPVNVSSVSSSPNIICNGSNPLSTFKATVTVGTASRTVTINGFEILPGYRYLLNLSFIPSGIIIGTRVWAKGNLSYLNGVYYNRSNPEETGYDYSATDYWNYASPEIPLLPAMNTTLLAESPAIVFPVNDPCTKIAGGNWRMPTLADFEALGAPVVVDAKGVEGGVFTGVQANGVGNTTNGTKAEAGYLYFTGKDEVSNTTIKLKFFAGGGLRGVVRNNIPLSEPGVSTFRNFDAVYHAIDSQNPTPATNRDGVPAALQTYLYAPPIFLALNENSSKQFNFLSHRFVHTGPDQSEQWARRDSRFPIRCVKDL</sequence>
<dbReference type="PROSITE" id="PS51257">
    <property type="entry name" value="PROKAR_LIPOPROTEIN"/>
    <property type="match status" value="1"/>
</dbReference>
<accession>A0A5Q0Q9R1</accession>
<reference evidence="1 2" key="1">
    <citation type="submission" date="2019-10" db="EMBL/GenBank/DDBJ databases">
        <authorList>
            <person name="Dong K."/>
        </authorList>
    </citation>
    <scope>NUCLEOTIDE SEQUENCE [LARGE SCALE GENOMIC DNA]</scope>
    <source>
        <strain evidence="2">dk4302</strain>
    </source>
</reference>
<proteinExistence type="predicted"/>
<dbReference type="KEGG" id="sphe:GFH32_10255"/>
<dbReference type="EMBL" id="CP045652">
    <property type="protein sequence ID" value="QGA26685.1"/>
    <property type="molecule type" value="Genomic_DNA"/>
</dbReference>
<protein>
    <submittedName>
        <fullName evidence="1">Uncharacterized protein</fullName>
    </submittedName>
</protein>
<keyword evidence="2" id="KW-1185">Reference proteome</keyword>
<organism evidence="1 2">
    <name type="scientific">Sphingobacterium zhuxiongii</name>
    <dbReference type="NCBI Taxonomy" id="2662364"/>
    <lineage>
        <taxon>Bacteria</taxon>
        <taxon>Pseudomonadati</taxon>
        <taxon>Bacteroidota</taxon>
        <taxon>Sphingobacteriia</taxon>
        <taxon>Sphingobacteriales</taxon>
        <taxon>Sphingobacteriaceae</taxon>
        <taxon>Sphingobacterium</taxon>
    </lineage>
</organism>
<evidence type="ECO:0000313" key="1">
    <source>
        <dbReference type="EMBL" id="QGA26685.1"/>
    </source>
</evidence>
<gene>
    <name evidence="1" type="ORF">GFH32_10255</name>
</gene>
<dbReference type="RefSeq" id="WP_153511535.1">
    <property type="nucleotide sequence ID" value="NZ_WSPZ01000024.1"/>
</dbReference>
<dbReference type="Proteomes" id="UP000326921">
    <property type="component" value="Chromosome"/>
</dbReference>